<gene>
    <name evidence="1" type="ORF">CCAX7_26170</name>
</gene>
<dbReference type="AlphaFoldDB" id="A0A402D792"/>
<keyword evidence="2" id="KW-1185">Reference proteome</keyword>
<dbReference type="EMBL" id="AP025739">
    <property type="protein sequence ID" value="BDI30566.1"/>
    <property type="molecule type" value="Genomic_DNA"/>
</dbReference>
<organism evidence="1 2">
    <name type="scientific">Capsulimonas corticalis</name>
    <dbReference type="NCBI Taxonomy" id="2219043"/>
    <lineage>
        <taxon>Bacteria</taxon>
        <taxon>Bacillati</taxon>
        <taxon>Armatimonadota</taxon>
        <taxon>Armatimonadia</taxon>
        <taxon>Capsulimonadales</taxon>
        <taxon>Capsulimonadaceae</taxon>
        <taxon>Capsulimonas</taxon>
    </lineage>
</organism>
<dbReference type="Proteomes" id="UP000287394">
    <property type="component" value="Chromosome"/>
</dbReference>
<proteinExistence type="predicted"/>
<sequence>MFDNSCEFLFTLQQNRLRQGALLDQFVLNHDPPLQLDSPCNLSGQHLEDGYLLITQFTRNTINDAQ</sequence>
<name>A0A402D792_9BACT</name>
<evidence type="ECO:0000313" key="1">
    <source>
        <dbReference type="EMBL" id="BDI30566.1"/>
    </source>
</evidence>
<reference evidence="1 2" key="1">
    <citation type="journal article" date="2019" name="Int. J. Syst. Evol. Microbiol.">
        <title>Capsulimonas corticalis gen. nov., sp. nov., an aerobic capsulated bacterium, of a novel bacterial order, Capsulimonadales ord. nov., of the class Armatimonadia of the phylum Armatimonadetes.</title>
        <authorList>
            <person name="Li J."/>
            <person name="Kudo C."/>
            <person name="Tonouchi A."/>
        </authorList>
    </citation>
    <scope>NUCLEOTIDE SEQUENCE [LARGE SCALE GENOMIC DNA]</scope>
    <source>
        <strain evidence="1 2">AX-7</strain>
    </source>
</reference>
<dbReference type="KEGG" id="ccot:CCAX7_26170"/>
<accession>A0A402D792</accession>
<evidence type="ECO:0000313" key="2">
    <source>
        <dbReference type="Proteomes" id="UP000287394"/>
    </source>
</evidence>
<protein>
    <submittedName>
        <fullName evidence="1">Uncharacterized protein</fullName>
    </submittedName>
</protein>